<dbReference type="EMBL" id="JAAAXJ010000001">
    <property type="protein sequence ID" value="NBJ22813.1"/>
    <property type="molecule type" value="Genomic_DNA"/>
</dbReference>
<protein>
    <submittedName>
        <fullName evidence="2">Uncharacterized protein</fullName>
    </submittedName>
</protein>
<evidence type="ECO:0000256" key="1">
    <source>
        <dbReference type="SAM" id="MobiDB-lite"/>
    </source>
</evidence>
<feature type="region of interest" description="Disordered" evidence="1">
    <location>
        <begin position="97"/>
        <end position="136"/>
    </location>
</feature>
<comment type="caution">
    <text evidence="2">The sequence shown here is derived from an EMBL/GenBank/DDBJ whole genome shotgun (WGS) entry which is preliminary data.</text>
</comment>
<evidence type="ECO:0000313" key="3">
    <source>
        <dbReference type="Proteomes" id="UP000818323"/>
    </source>
</evidence>
<accession>A0ABW9YSB6</accession>
<sequence>MKAIIVDQWRDEEMASSACYGVEAYARRWPHVLMVNDWDVWDGSRKHLRREVIGWLNQQGASWDFYHLLDTWGLIGFEDPEMAARFKRRWSGMIKAVPSSSSRGWNPHPLNSSFAPSEDDLRSMGSKAGRPGAAGR</sequence>
<dbReference type="RefSeq" id="WP_161723261.1">
    <property type="nucleotide sequence ID" value="NZ_JAAAXI010000007.1"/>
</dbReference>
<keyword evidence="3" id="KW-1185">Reference proteome</keyword>
<organism evidence="2 3">
    <name type="scientific">Microvirga arsenatis</name>
    <dbReference type="NCBI Taxonomy" id="2692265"/>
    <lineage>
        <taxon>Bacteria</taxon>
        <taxon>Pseudomonadati</taxon>
        <taxon>Pseudomonadota</taxon>
        <taxon>Alphaproteobacteria</taxon>
        <taxon>Hyphomicrobiales</taxon>
        <taxon>Methylobacteriaceae</taxon>
        <taxon>Microvirga</taxon>
    </lineage>
</organism>
<name>A0ABW9YSB6_9HYPH</name>
<proteinExistence type="predicted"/>
<feature type="compositionally biased region" description="Polar residues" evidence="1">
    <location>
        <begin position="98"/>
        <end position="115"/>
    </location>
</feature>
<gene>
    <name evidence="2" type="ORF">GR303_00380</name>
</gene>
<evidence type="ECO:0000313" key="2">
    <source>
        <dbReference type="EMBL" id="NBJ22813.1"/>
    </source>
</evidence>
<reference evidence="2 3" key="1">
    <citation type="submission" date="2020-01" db="EMBL/GenBank/DDBJ databases">
        <title>Microvirga sp. nov., an arsenate reduction bacterium isolated from Tibet hotspring sediments.</title>
        <authorList>
            <person name="Yuan C.-G."/>
        </authorList>
    </citation>
    <scope>NUCLEOTIDE SEQUENCE [LARGE SCALE GENOMIC DNA]</scope>
    <source>
        <strain evidence="2 3">SYSU G3D203</strain>
    </source>
</reference>
<dbReference type="Proteomes" id="UP000818323">
    <property type="component" value="Unassembled WGS sequence"/>
</dbReference>